<evidence type="ECO:0000313" key="1">
    <source>
        <dbReference type="EMBL" id="EQD48383.1"/>
    </source>
</evidence>
<feature type="non-terminal residue" evidence="1">
    <location>
        <position position="1"/>
    </location>
</feature>
<name>T0ZV08_9ZZZZ</name>
<dbReference type="AlphaFoldDB" id="T0ZV08"/>
<comment type="caution">
    <text evidence="1">The sequence shown here is derived from an EMBL/GenBank/DDBJ whole genome shotgun (WGS) entry which is preliminary data.</text>
</comment>
<protein>
    <submittedName>
        <fullName evidence="1">Uncharacterized protein</fullName>
    </submittedName>
</protein>
<gene>
    <name evidence="1" type="ORF">B1B_12062</name>
</gene>
<dbReference type="EMBL" id="AUZY01007875">
    <property type="protein sequence ID" value="EQD48383.1"/>
    <property type="molecule type" value="Genomic_DNA"/>
</dbReference>
<sequence>DLLDIAGMELYFATGRANGGTGGLSDDGCATFLEEIAPTIERIGDNASPHTIHHLMKLIEVLAPYGAAKAFDLTAHAIRAGGLHGGYQYESLGADIVVRLVGTFLADNKELFANEARRQTLVDCLEIFMEAGWTAARRLLYRLPELIQ</sequence>
<reference evidence="1" key="1">
    <citation type="submission" date="2013-08" db="EMBL/GenBank/DDBJ databases">
        <authorList>
            <person name="Mendez C."/>
            <person name="Richter M."/>
            <person name="Ferrer M."/>
            <person name="Sanchez J."/>
        </authorList>
    </citation>
    <scope>NUCLEOTIDE SEQUENCE</scope>
</reference>
<organism evidence="1">
    <name type="scientific">mine drainage metagenome</name>
    <dbReference type="NCBI Taxonomy" id="410659"/>
    <lineage>
        <taxon>unclassified sequences</taxon>
        <taxon>metagenomes</taxon>
        <taxon>ecological metagenomes</taxon>
    </lineage>
</organism>
<accession>T0ZV08</accession>
<proteinExistence type="predicted"/>
<reference evidence="1" key="2">
    <citation type="journal article" date="2014" name="ISME J.">
        <title>Microbial stratification in low pH oxic and suboxic macroscopic growths along an acid mine drainage.</title>
        <authorList>
            <person name="Mendez-Garcia C."/>
            <person name="Mesa V."/>
            <person name="Sprenger R.R."/>
            <person name="Richter M."/>
            <person name="Diez M.S."/>
            <person name="Solano J."/>
            <person name="Bargiela R."/>
            <person name="Golyshina O.V."/>
            <person name="Manteca A."/>
            <person name="Ramos J.L."/>
            <person name="Gallego J.R."/>
            <person name="Llorente I."/>
            <person name="Martins Dos Santos V.A."/>
            <person name="Jensen O.N."/>
            <person name="Pelaez A.I."/>
            <person name="Sanchez J."/>
            <person name="Ferrer M."/>
        </authorList>
    </citation>
    <scope>NUCLEOTIDE SEQUENCE</scope>
</reference>